<sequence>MFSFEKFYLFIHSATEIGMVASGVVVDIFLWEQTHSLTPILIFNLGIFISWFVTSLFAPVITEITGLKIAHLASLILNIVFLALLYYLPELTYEPLLLGFAKGIQLGFYSPVSSVITSKIGSGQLQYLASRLAAMSQLVEMIIPPLMAVFIYQTGSYQTMLVVGVAASVFAGLLSLLCSYPTTDRKFSFSALLPVNDTNPEKTLLVPVLFLDGVRQGMFYSLLGIIILYFTNDLMLWGIFIFALETLSLVLDWIYPRIFSESDSLLTVGGASSLFVVASILFISYFNLTGVVILSVAYKILTVVYSINLETSVSRIIELDISRDDLSAEYAGFQDIYRSLGRIVPILALLYLNASLDNPFIIVGAIAVVGMVPFIMTNILSRSYVLKHWRDTIEIA</sequence>
<evidence type="ECO:0000313" key="2">
    <source>
        <dbReference type="EMBL" id="OGD78095.1"/>
    </source>
</evidence>
<protein>
    <recommendedName>
        <fullName evidence="4">Major facilitator superfamily (MFS) profile domain-containing protein</fullName>
    </recommendedName>
</protein>
<dbReference type="InterPro" id="IPR036259">
    <property type="entry name" value="MFS_trans_sf"/>
</dbReference>
<feature type="transmembrane region" description="Helical" evidence="1">
    <location>
        <begin position="265"/>
        <end position="285"/>
    </location>
</feature>
<feature type="transmembrane region" description="Helical" evidence="1">
    <location>
        <begin position="7"/>
        <end position="31"/>
    </location>
</feature>
<feature type="transmembrane region" description="Helical" evidence="1">
    <location>
        <begin position="37"/>
        <end position="57"/>
    </location>
</feature>
<dbReference type="Proteomes" id="UP000176682">
    <property type="component" value="Unassembled WGS sequence"/>
</dbReference>
<feature type="transmembrane region" description="Helical" evidence="1">
    <location>
        <begin position="69"/>
        <end position="88"/>
    </location>
</feature>
<feature type="transmembrane region" description="Helical" evidence="1">
    <location>
        <begin position="159"/>
        <end position="183"/>
    </location>
</feature>
<feature type="transmembrane region" description="Helical" evidence="1">
    <location>
        <begin position="291"/>
        <end position="309"/>
    </location>
</feature>
<gene>
    <name evidence="2" type="ORF">A2368_04040</name>
</gene>
<keyword evidence="1" id="KW-0472">Membrane</keyword>
<keyword evidence="1" id="KW-0812">Transmembrane</keyword>
<dbReference type="SUPFAM" id="SSF103473">
    <property type="entry name" value="MFS general substrate transporter"/>
    <property type="match status" value="1"/>
</dbReference>
<reference evidence="2 3" key="1">
    <citation type="journal article" date="2016" name="Nat. Commun.">
        <title>Thousands of microbial genomes shed light on interconnected biogeochemical processes in an aquifer system.</title>
        <authorList>
            <person name="Anantharaman K."/>
            <person name="Brown C.T."/>
            <person name="Hug L.A."/>
            <person name="Sharon I."/>
            <person name="Castelle C.J."/>
            <person name="Probst A.J."/>
            <person name="Thomas B.C."/>
            <person name="Singh A."/>
            <person name="Wilkins M.J."/>
            <person name="Karaoz U."/>
            <person name="Brodie E.L."/>
            <person name="Williams K.H."/>
            <person name="Hubbard S.S."/>
            <person name="Banfield J.F."/>
        </authorList>
    </citation>
    <scope>NUCLEOTIDE SEQUENCE [LARGE SCALE GENOMIC DNA]</scope>
</reference>
<comment type="caution">
    <text evidence="2">The sequence shown here is derived from an EMBL/GenBank/DDBJ whole genome shotgun (WGS) entry which is preliminary data.</text>
</comment>
<evidence type="ECO:0008006" key="4">
    <source>
        <dbReference type="Google" id="ProtNLM"/>
    </source>
</evidence>
<name>A0A1F5FEH6_9BACT</name>
<dbReference type="EMBL" id="MFAM01000061">
    <property type="protein sequence ID" value="OGD78095.1"/>
    <property type="molecule type" value="Genomic_DNA"/>
</dbReference>
<accession>A0A1F5FEH6</accession>
<feature type="transmembrane region" description="Helical" evidence="1">
    <location>
        <begin position="360"/>
        <end position="380"/>
    </location>
</feature>
<organism evidence="2 3">
    <name type="scientific">Candidatus Collierbacteria bacterium RIFOXYB1_FULL_49_13</name>
    <dbReference type="NCBI Taxonomy" id="1817728"/>
    <lineage>
        <taxon>Bacteria</taxon>
        <taxon>Candidatus Collieribacteriota</taxon>
    </lineage>
</organism>
<dbReference type="Gene3D" id="1.20.1250.20">
    <property type="entry name" value="MFS general substrate transporter like domains"/>
    <property type="match status" value="1"/>
</dbReference>
<keyword evidence="1" id="KW-1133">Transmembrane helix</keyword>
<dbReference type="AlphaFoldDB" id="A0A1F5FEH6"/>
<evidence type="ECO:0000313" key="3">
    <source>
        <dbReference type="Proteomes" id="UP000176682"/>
    </source>
</evidence>
<proteinExistence type="predicted"/>
<evidence type="ECO:0000256" key="1">
    <source>
        <dbReference type="SAM" id="Phobius"/>
    </source>
</evidence>